<dbReference type="EMBL" id="CAJNOH010006693">
    <property type="protein sequence ID" value="CAF1439014.1"/>
    <property type="molecule type" value="Genomic_DNA"/>
</dbReference>
<dbReference type="Proteomes" id="UP000663870">
    <property type="component" value="Unassembled WGS sequence"/>
</dbReference>
<keyword evidence="2" id="KW-0732">Signal</keyword>
<feature type="transmembrane region" description="Helical" evidence="1">
    <location>
        <begin position="100"/>
        <end position="121"/>
    </location>
</feature>
<evidence type="ECO:0000256" key="1">
    <source>
        <dbReference type="SAM" id="Phobius"/>
    </source>
</evidence>
<dbReference type="InterPro" id="IPR045860">
    <property type="entry name" value="Snake_toxin-like_sf"/>
</dbReference>
<evidence type="ECO:0000313" key="4">
    <source>
        <dbReference type="EMBL" id="CAF1635290.1"/>
    </source>
</evidence>
<keyword evidence="1" id="KW-1133">Transmembrane helix</keyword>
<dbReference type="SUPFAM" id="SSF57302">
    <property type="entry name" value="Snake toxin-like"/>
    <property type="match status" value="1"/>
</dbReference>
<name>A0A815NTN4_9BILA</name>
<feature type="chain" id="PRO_5044132118" description="Protein quiver" evidence="2">
    <location>
        <begin position="24"/>
        <end position="122"/>
    </location>
</feature>
<evidence type="ECO:0000313" key="6">
    <source>
        <dbReference type="Proteomes" id="UP000663870"/>
    </source>
</evidence>
<keyword evidence="1" id="KW-0472">Membrane</keyword>
<protein>
    <recommendedName>
        <fullName evidence="7">Protein quiver</fullName>
    </recommendedName>
</protein>
<sequence length="122" mass="13848">MFRLQQTAFIFFLLLAFIQLIDGLSCYSCVGEKCDDPFRSNNIEQITVPDNEGYSCAKYWSPETVVTPSHIMRQALKFCIPNNVLGVGVFCCSTNLCNDAIKMISLPYFIFSLLLIIILLLY</sequence>
<evidence type="ECO:0000313" key="5">
    <source>
        <dbReference type="Proteomes" id="UP000663854"/>
    </source>
</evidence>
<accession>A0A815NTN4</accession>
<organism evidence="3 5">
    <name type="scientific">Rotaria sordida</name>
    <dbReference type="NCBI Taxonomy" id="392033"/>
    <lineage>
        <taxon>Eukaryota</taxon>
        <taxon>Metazoa</taxon>
        <taxon>Spiralia</taxon>
        <taxon>Gnathifera</taxon>
        <taxon>Rotifera</taxon>
        <taxon>Eurotatoria</taxon>
        <taxon>Bdelloidea</taxon>
        <taxon>Philodinida</taxon>
        <taxon>Philodinidae</taxon>
        <taxon>Rotaria</taxon>
    </lineage>
</organism>
<evidence type="ECO:0000256" key="2">
    <source>
        <dbReference type="SAM" id="SignalP"/>
    </source>
</evidence>
<dbReference type="AlphaFoldDB" id="A0A815NTN4"/>
<dbReference type="EMBL" id="CAJNOL010008290">
    <property type="protein sequence ID" value="CAF1635290.1"/>
    <property type="molecule type" value="Genomic_DNA"/>
</dbReference>
<feature type="signal peptide" evidence="2">
    <location>
        <begin position="1"/>
        <end position="23"/>
    </location>
</feature>
<reference evidence="3" key="1">
    <citation type="submission" date="2021-02" db="EMBL/GenBank/DDBJ databases">
        <authorList>
            <person name="Nowell W R."/>
        </authorList>
    </citation>
    <scope>NUCLEOTIDE SEQUENCE</scope>
</reference>
<evidence type="ECO:0008006" key="7">
    <source>
        <dbReference type="Google" id="ProtNLM"/>
    </source>
</evidence>
<comment type="caution">
    <text evidence="3">The sequence shown here is derived from an EMBL/GenBank/DDBJ whole genome shotgun (WGS) entry which is preliminary data.</text>
</comment>
<dbReference type="Proteomes" id="UP000663854">
    <property type="component" value="Unassembled WGS sequence"/>
</dbReference>
<keyword evidence="1" id="KW-0812">Transmembrane</keyword>
<keyword evidence="6" id="KW-1185">Reference proteome</keyword>
<proteinExistence type="predicted"/>
<evidence type="ECO:0000313" key="3">
    <source>
        <dbReference type="EMBL" id="CAF1439014.1"/>
    </source>
</evidence>
<gene>
    <name evidence="4" type="ORF">JXQ802_LOCUS52407</name>
    <name evidence="3" type="ORF">PYM288_LOCUS36077</name>
</gene>